<protein>
    <submittedName>
        <fullName evidence="2">Uncharacterized protein</fullName>
    </submittedName>
</protein>
<dbReference type="Proteomes" id="UP000503447">
    <property type="component" value="Chromosome"/>
</dbReference>
<accession>A0A6M5Z2J7</accession>
<gene>
    <name evidence="2" type="ORF">FTUN_7921</name>
</gene>
<feature type="signal peptide" evidence="1">
    <location>
        <begin position="1"/>
        <end position="20"/>
    </location>
</feature>
<feature type="chain" id="PRO_5027037946" evidence="1">
    <location>
        <begin position="21"/>
        <end position="103"/>
    </location>
</feature>
<evidence type="ECO:0000313" key="3">
    <source>
        <dbReference type="Proteomes" id="UP000503447"/>
    </source>
</evidence>
<dbReference type="AlphaFoldDB" id="A0A6M5Z2J7"/>
<keyword evidence="1" id="KW-0732">Signal</keyword>
<proteinExistence type="predicted"/>
<sequence>MRIRVLLLCSALLVFGGALLGYEEDTESWGYGETYQRRGLVPIWNAVSADGDTALDWHSSPKWQPRCGSKYVRQHFLFGLHTREHTVLFRHFCFRPPSATPLK</sequence>
<keyword evidence="3" id="KW-1185">Reference proteome</keyword>
<organism evidence="2 3">
    <name type="scientific">Frigoriglobus tundricola</name>
    <dbReference type="NCBI Taxonomy" id="2774151"/>
    <lineage>
        <taxon>Bacteria</taxon>
        <taxon>Pseudomonadati</taxon>
        <taxon>Planctomycetota</taxon>
        <taxon>Planctomycetia</taxon>
        <taxon>Gemmatales</taxon>
        <taxon>Gemmataceae</taxon>
        <taxon>Frigoriglobus</taxon>
    </lineage>
</organism>
<dbReference type="EMBL" id="CP053452">
    <property type="protein sequence ID" value="QJX00296.1"/>
    <property type="molecule type" value="Genomic_DNA"/>
</dbReference>
<reference evidence="3" key="1">
    <citation type="submission" date="2020-05" db="EMBL/GenBank/DDBJ databases">
        <title>Frigoriglobus tundricola gen. nov., sp. nov., a psychrotolerant cellulolytic planctomycete of the family Gemmataceae with two divergent copies of 16S rRNA gene.</title>
        <authorList>
            <person name="Kulichevskaya I.S."/>
            <person name="Ivanova A.A."/>
            <person name="Naumoff D.G."/>
            <person name="Beletsky A.V."/>
            <person name="Rijpstra W.I.C."/>
            <person name="Sinninghe Damste J.S."/>
            <person name="Mardanov A.V."/>
            <person name="Ravin N.V."/>
            <person name="Dedysh S.N."/>
        </authorList>
    </citation>
    <scope>NUCLEOTIDE SEQUENCE [LARGE SCALE GENOMIC DNA]</scope>
    <source>
        <strain evidence="3">PL17</strain>
    </source>
</reference>
<name>A0A6M5Z2J7_9BACT</name>
<dbReference type="KEGG" id="ftj:FTUN_7921"/>
<evidence type="ECO:0000313" key="2">
    <source>
        <dbReference type="EMBL" id="QJX00296.1"/>
    </source>
</evidence>
<evidence type="ECO:0000256" key="1">
    <source>
        <dbReference type="SAM" id="SignalP"/>
    </source>
</evidence>